<evidence type="ECO:0000259" key="4">
    <source>
        <dbReference type="PROSITE" id="PS50932"/>
    </source>
</evidence>
<dbReference type="GO" id="GO:0000976">
    <property type="term" value="F:transcription cis-regulatory region binding"/>
    <property type="evidence" value="ECO:0007669"/>
    <property type="project" value="TreeGrafter"/>
</dbReference>
<dbReference type="GO" id="GO:0003700">
    <property type="term" value="F:DNA-binding transcription factor activity"/>
    <property type="evidence" value="ECO:0007669"/>
    <property type="project" value="TreeGrafter"/>
</dbReference>
<dbReference type="InterPro" id="IPR000843">
    <property type="entry name" value="HTH_LacI"/>
</dbReference>
<evidence type="ECO:0000256" key="3">
    <source>
        <dbReference type="ARBA" id="ARBA00023163"/>
    </source>
</evidence>
<reference evidence="5" key="1">
    <citation type="submission" date="2018-06" db="EMBL/GenBank/DDBJ databases">
        <authorList>
            <person name="Zhirakovskaya E."/>
        </authorList>
    </citation>
    <scope>NUCLEOTIDE SEQUENCE</scope>
</reference>
<accession>A0A3B0U3L3</accession>
<dbReference type="Pfam" id="PF00356">
    <property type="entry name" value="LacI"/>
    <property type="match status" value="1"/>
</dbReference>
<sequence length="360" mass="41133">MNQLVVEQEKQIRIKDIAKRAGVSIGTVDRVLHKRGEVAESTREKILKIIEELDYHPNYLASILASNKTVTFATLFPEPPSPEGYWNKPFIGINKRMDEIRQYGVSIQPYTFSQSSAKSFIKEAGKIIELKPDGVVFAPFFSKESKAFINQLKGNNIPFVFIDSEIKAAGQLSYIGQNSFQSGLLAGKLLDSFTPGNNSILVIHFAKEMDNQNHLVQREKGFYDWFDKKGSLKENIHTIEIGDTNAEGGWMENLYQIIIQKNISGIFVTSSKVFYVARLIKKYQLKNICLIGHDLIKENVEYLKEGVVEFLLCQRPEEQGYNAVNKLFRHVIQKREVAKENYTSIDIITKENVDYYKGFK</sequence>
<keyword evidence="1" id="KW-0805">Transcription regulation</keyword>
<dbReference type="PANTHER" id="PTHR30146:SF144">
    <property type="entry name" value="LACI-FAMILY TRANSCRIPTION REGULATOR"/>
    <property type="match status" value="1"/>
</dbReference>
<proteinExistence type="predicted"/>
<name>A0A3B0U3L3_9ZZZZ</name>
<dbReference type="InterPro" id="IPR028082">
    <property type="entry name" value="Peripla_BP_I"/>
</dbReference>
<dbReference type="Pfam" id="PF13407">
    <property type="entry name" value="Peripla_BP_4"/>
    <property type="match status" value="1"/>
</dbReference>
<feature type="domain" description="HTH lacI-type" evidence="4">
    <location>
        <begin position="12"/>
        <end position="66"/>
    </location>
</feature>
<dbReference type="InterPro" id="IPR025997">
    <property type="entry name" value="SBP_2_dom"/>
</dbReference>
<dbReference type="InterPro" id="IPR010982">
    <property type="entry name" value="Lambda_DNA-bd_dom_sf"/>
</dbReference>
<dbReference type="PROSITE" id="PS50932">
    <property type="entry name" value="HTH_LACI_2"/>
    <property type="match status" value="1"/>
</dbReference>
<keyword evidence="3" id="KW-0804">Transcription</keyword>
<dbReference type="EMBL" id="UOEP01000137">
    <property type="protein sequence ID" value="VAW21172.1"/>
    <property type="molecule type" value="Genomic_DNA"/>
</dbReference>
<protein>
    <recommendedName>
        <fullName evidence="4">HTH lacI-type domain-containing protein</fullName>
    </recommendedName>
</protein>
<dbReference type="SMART" id="SM00354">
    <property type="entry name" value="HTH_LACI"/>
    <property type="match status" value="1"/>
</dbReference>
<dbReference type="AlphaFoldDB" id="A0A3B0U3L3"/>
<dbReference type="SUPFAM" id="SSF53822">
    <property type="entry name" value="Periplasmic binding protein-like I"/>
    <property type="match status" value="1"/>
</dbReference>
<dbReference type="PROSITE" id="PS00356">
    <property type="entry name" value="HTH_LACI_1"/>
    <property type="match status" value="1"/>
</dbReference>
<evidence type="ECO:0000256" key="2">
    <source>
        <dbReference type="ARBA" id="ARBA00023125"/>
    </source>
</evidence>
<evidence type="ECO:0000313" key="5">
    <source>
        <dbReference type="EMBL" id="VAW21172.1"/>
    </source>
</evidence>
<keyword evidence="2" id="KW-0238">DNA-binding</keyword>
<dbReference type="Gene3D" id="1.10.260.40">
    <property type="entry name" value="lambda repressor-like DNA-binding domains"/>
    <property type="match status" value="1"/>
</dbReference>
<organism evidence="5">
    <name type="scientific">hydrothermal vent metagenome</name>
    <dbReference type="NCBI Taxonomy" id="652676"/>
    <lineage>
        <taxon>unclassified sequences</taxon>
        <taxon>metagenomes</taxon>
        <taxon>ecological metagenomes</taxon>
    </lineage>
</organism>
<dbReference type="PANTHER" id="PTHR30146">
    <property type="entry name" value="LACI-RELATED TRANSCRIPTIONAL REPRESSOR"/>
    <property type="match status" value="1"/>
</dbReference>
<evidence type="ECO:0000256" key="1">
    <source>
        <dbReference type="ARBA" id="ARBA00023015"/>
    </source>
</evidence>
<dbReference type="Gene3D" id="3.40.50.2300">
    <property type="match status" value="2"/>
</dbReference>
<dbReference type="CDD" id="cd01392">
    <property type="entry name" value="HTH_LacI"/>
    <property type="match status" value="1"/>
</dbReference>
<dbReference type="SUPFAM" id="SSF47413">
    <property type="entry name" value="lambda repressor-like DNA-binding domains"/>
    <property type="match status" value="1"/>
</dbReference>
<gene>
    <name evidence="5" type="ORF">MNBD_BACTEROID01-2494</name>
</gene>